<dbReference type="EMBL" id="QRHG01000005">
    <property type="protein sequence ID" value="RHF62495.1"/>
    <property type="molecule type" value="Genomic_DNA"/>
</dbReference>
<evidence type="ECO:0000313" key="1">
    <source>
        <dbReference type="EMBL" id="RGK38556.1"/>
    </source>
</evidence>
<gene>
    <name evidence="3" type="ORF">DW116_03620</name>
    <name evidence="2" type="ORF">DW672_02800</name>
    <name evidence="1" type="ORF">DXD17_09905</name>
</gene>
<evidence type="ECO:0000313" key="3">
    <source>
        <dbReference type="EMBL" id="RHJ63029.1"/>
    </source>
</evidence>
<reference evidence="4 5" key="1">
    <citation type="submission" date="2018-08" db="EMBL/GenBank/DDBJ databases">
        <title>A genome reference for cultivated species of the human gut microbiota.</title>
        <authorList>
            <person name="Zou Y."/>
            <person name="Xue W."/>
            <person name="Luo G."/>
        </authorList>
    </citation>
    <scope>NUCLEOTIDE SEQUENCE [LARGE SCALE GENOMIC DNA]</scope>
    <source>
        <strain evidence="3 6">AM09-9</strain>
        <strain evidence="2 5">AM25-1LB</strain>
        <strain evidence="1 4">TF11-7</strain>
    </source>
</reference>
<comment type="caution">
    <text evidence="1">The sequence shown here is derived from an EMBL/GenBank/DDBJ whole genome shotgun (WGS) entry which is preliminary data.</text>
</comment>
<evidence type="ECO:0000313" key="6">
    <source>
        <dbReference type="Proteomes" id="UP000285832"/>
    </source>
</evidence>
<dbReference type="Proteomes" id="UP000285832">
    <property type="component" value="Unassembled WGS sequence"/>
</dbReference>
<organism evidence="1 4">
    <name type="scientific">[Ruminococcus] lactaris</name>
    <dbReference type="NCBI Taxonomy" id="46228"/>
    <lineage>
        <taxon>Bacteria</taxon>
        <taxon>Bacillati</taxon>
        <taxon>Bacillota</taxon>
        <taxon>Clostridia</taxon>
        <taxon>Lachnospirales</taxon>
        <taxon>Lachnospiraceae</taxon>
        <taxon>Mediterraneibacter</taxon>
    </lineage>
</organism>
<name>A0A3E4LMI6_9FIRM</name>
<evidence type="ECO:0000313" key="5">
    <source>
        <dbReference type="Proteomes" id="UP000284902"/>
    </source>
</evidence>
<protein>
    <submittedName>
        <fullName evidence="1">Uncharacterized protein</fullName>
    </submittedName>
</protein>
<proteinExistence type="predicted"/>
<dbReference type="AlphaFoldDB" id="A0A3E4LMI6"/>
<evidence type="ECO:0000313" key="4">
    <source>
        <dbReference type="Proteomes" id="UP000260793"/>
    </source>
</evidence>
<sequence length="67" mass="7591">MKEAGTGSAYEELLYLPHHVSDVHPRMAMIDRAAQFAPFAALTGYEEAVDECIKRMEEEVENEYGKD</sequence>
<dbReference type="RefSeq" id="WP_117688352.1">
    <property type="nucleotide sequence ID" value="NZ_CAUBJD010000040.1"/>
</dbReference>
<dbReference type="Proteomes" id="UP000284902">
    <property type="component" value="Unassembled WGS sequence"/>
</dbReference>
<accession>A0A3E4LMI6</accession>
<evidence type="ECO:0000313" key="2">
    <source>
        <dbReference type="EMBL" id="RHF62495.1"/>
    </source>
</evidence>
<dbReference type="EMBL" id="QRMI01000006">
    <property type="protein sequence ID" value="RHJ63029.1"/>
    <property type="molecule type" value="Genomic_DNA"/>
</dbReference>
<dbReference type="Proteomes" id="UP000260793">
    <property type="component" value="Unassembled WGS sequence"/>
</dbReference>
<dbReference type="EMBL" id="QSQN01000025">
    <property type="protein sequence ID" value="RGK38556.1"/>
    <property type="molecule type" value="Genomic_DNA"/>
</dbReference>